<evidence type="ECO:0000313" key="3">
    <source>
        <dbReference type="Proteomes" id="UP001642464"/>
    </source>
</evidence>
<accession>A0ABP0M8Y1</accession>
<protein>
    <submittedName>
        <fullName evidence="2">Uncharacterized protein</fullName>
    </submittedName>
</protein>
<comment type="caution">
    <text evidence="2">The sequence shown here is derived from an EMBL/GenBank/DDBJ whole genome shotgun (WGS) entry which is preliminary data.</text>
</comment>
<evidence type="ECO:0000313" key="1">
    <source>
        <dbReference type="EMBL" id="CAK9047318.1"/>
    </source>
</evidence>
<proteinExistence type="predicted"/>
<sequence>MHELYAVWLSCKGVWGECSLKLKAIKATSNEATELYDFLTAAGVEAELGEDLAKDLIQRHVEAEAKLPLNKKGQFIKVHPQFPDKKELWRYKCFKTFTQSYKQSSGTEITATQTATIEEDDFQMLTCPSLNH</sequence>
<dbReference type="Proteomes" id="UP001642464">
    <property type="component" value="Unassembled WGS sequence"/>
</dbReference>
<gene>
    <name evidence="1" type="ORF">SCF082_LOCUS26532</name>
    <name evidence="2" type="ORF">SCF082_LOCUS26609</name>
</gene>
<dbReference type="EMBL" id="CAXAMM010020224">
    <property type="protein sequence ID" value="CAK9047508.1"/>
    <property type="molecule type" value="Genomic_DNA"/>
</dbReference>
<organism evidence="2 3">
    <name type="scientific">Durusdinium trenchii</name>
    <dbReference type="NCBI Taxonomy" id="1381693"/>
    <lineage>
        <taxon>Eukaryota</taxon>
        <taxon>Sar</taxon>
        <taxon>Alveolata</taxon>
        <taxon>Dinophyceae</taxon>
        <taxon>Suessiales</taxon>
        <taxon>Symbiodiniaceae</taxon>
        <taxon>Durusdinium</taxon>
    </lineage>
</organism>
<name>A0ABP0M8Y1_9DINO</name>
<dbReference type="EMBL" id="CAXAMM010020113">
    <property type="protein sequence ID" value="CAK9047318.1"/>
    <property type="molecule type" value="Genomic_DNA"/>
</dbReference>
<reference evidence="2 3" key="1">
    <citation type="submission" date="2024-02" db="EMBL/GenBank/DDBJ databases">
        <authorList>
            <person name="Chen Y."/>
            <person name="Shah S."/>
            <person name="Dougan E. K."/>
            <person name="Thang M."/>
            <person name="Chan C."/>
        </authorList>
    </citation>
    <scope>NUCLEOTIDE SEQUENCE [LARGE SCALE GENOMIC DNA]</scope>
</reference>
<evidence type="ECO:0000313" key="2">
    <source>
        <dbReference type="EMBL" id="CAK9047508.1"/>
    </source>
</evidence>
<keyword evidence="3" id="KW-1185">Reference proteome</keyword>